<evidence type="ECO:0000313" key="5">
    <source>
        <dbReference type="Proteomes" id="UP000261166"/>
    </source>
</evidence>
<dbReference type="Proteomes" id="UP000260812">
    <property type="component" value="Unassembled WGS sequence"/>
</dbReference>
<gene>
    <name evidence="3" type="ORF">DWY69_13545</name>
    <name evidence="2" type="ORF">DXC51_02685</name>
</gene>
<dbReference type="Proteomes" id="UP000261166">
    <property type="component" value="Unassembled WGS sequence"/>
</dbReference>
<comment type="caution">
    <text evidence="3">The sequence shown here is derived from an EMBL/GenBank/DDBJ whole genome shotgun (WGS) entry which is preliminary data.</text>
</comment>
<dbReference type="GeneID" id="86052317"/>
<proteinExistence type="predicted"/>
<feature type="transmembrane region" description="Helical" evidence="1">
    <location>
        <begin position="21"/>
        <end position="42"/>
    </location>
</feature>
<dbReference type="InterPro" id="IPR036779">
    <property type="entry name" value="LysM_dom_sf"/>
</dbReference>
<evidence type="ECO:0000256" key="1">
    <source>
        <dbReference type="SAM" id="Phobius"/>
    </source>
</evidence>
<protein>
    <recommendedName>
        <fullName evidence="6">LysM peptidoglycan-binding domain-containing protein</fullName>
    </recommendedName>
</protein>
<name>A0A3E3IVW9_9FIRM</name>
<organism evidence="3 5">
    <name type="scientific">Eisenbergiella massiliensis</name>
    <dbReference type="NCBI Taxonomy" id="1720294"/>
    <lineage>
        <taxon>Bacteria</taxon>
        <taxon>Bacillati</taxon>
        <taxon>Bacillota</taxon>
        <taxon>Clostridia</taxon>
        <taxon>Lachnospirales</taxon>
        <taxon>Lachnospiraceae</taxon>
        <taxon>Eisenbergiella</taxon>
    </lineage>
</organism>
<evidence type="ECO:0008006" key="6">
    <source>
        <dbReference type="Google" id="ProtNLM"/>
    </source>
</evidence>
<dbReference type="GeneID" id="97985817"/>
<reference evidence="4 5" key="1">
    <citation type="submission" date="2018-08" db="EMBL/GenBank/DDBJ databases">
        <title>A genome reference for cultivated species of the human gut microbiota.</title>
        <authorList>
            <person name="Zou Y."/>
            <person name="Xue W."/>
            <person name="Luo G."/>
        </authorList>
    </citation>
    <scope>NUCLEOTIDE SEQUENCE [LARGE SCALE GENOMIC DNA]</scope>
    <source>
        <strain evidence="3 5">AF26-4BH</strain>
        <strain evidence="2 4">TF05-5AC</strain>
    </source>
</reference>
<evidence type="ECO:0000313" key="2">
    <source>
        <dbReference type="EMBL" id="RGE64004.1"/>
    </source>
</evidence>
<accession>A0A3E3IVW9</accession>
<keyword evidence="1" id="KW-0812">Transmembrane</keyword>
<dbReference type="RefSeq" id="WP_025489924.1">
    <property type="nucleotide sequence ID" value="NZ_CAMAZV010000009.1"/>
</dbReference>
<dbReference type="OrthoDB" id="1716479at2"/>
<dbReference type="EMBL" id="QVLV01000002">
    <property type="protein sequence ID" value="RGE64004.1"/>
    <property type="molecule type" value="Genomic_DNA"/>
</dbReference>
<evidence type="ECO:0000313" key="4">
    <source>
        <dbReference type="Proteomes" id="UP000260812"/>
    </source>
</evidence>
<dbReference type="AlphaFoldDB" id="A0A3E3IVW9"/>
<keyword evidence="4" id="KW-1185">Reference proteome</keyword>
<keyword evidence="1" id="KW-1133">Transmembrane helix</keyword>
<sequence length="117" mass="13546">MIEERIRLNRIRREQELRRHILLFVVSAAIILVLAIAGGSFISRAQAPGETVYYKYFTSIRIESGDSLWTLADTYADGNFESREAFIREVIRTNHLLDENINAGDYLIIPYYSAEFK</sequence>
<keyword evidence="1" id="KW-0472">Membrane</keyword>
<evidence type="ECO:0000313" key="3">
    <source>
        <dbReference type="EMBL" id="RGE71214.1"/>
    </source>
</evidence>
<dbReference type="EMBL" id="QVLU01000011">
    <property type="protein sequence ID" value="RGE71214.1"/>
    <property type="molecule type" value="Genomic_DNA"/>
</dbReference>
<dbReference type="Gene3D" id="3.10.350.10">
    <property type="entry name" value="LysM domain"/>
    <property type="match status" value="1"/>
</dbReference>